<proteinExistence type="predicted"/>
<dbReference type="EMBL" id="JBHSSA010000034">
    <property type="protein sequence ID" value="MFC6253669.1"/>
    <property type="molecule type" value="Genomic_DNA"/>
</dbReference>
<keyword evidence="2" id="KW-1185">Reference proteome</keyword>
<dbReference type="Proteomes" id="UP001596190">
    <property type="component" value="Unassembled WGS sequence"/>
</dbReference>
<sequence length="229" mass="25662">MKIKSALSLGLISFGLSVGGFTYINNPRVEASVWHKGTPKVLRYSFITKGGGAKMNWTSFDGYKRGFVVGLGVCIGLSLFGVPSTAHAYHVASFKYSSNMKTNVPKALHGTWYMGKEKVKFTGYHKTSDGDLRVITQHQVNEYCYVGHKNLRAKAYFDGLYSKKYGKYGLDFGFQYVPIIFSYHGHNHKGLDVTGHDPDVLYTRIKSKKQLSLNGYLDTHKVKLVHLGF</sequence>
<organism evidence="1 2">
    <name type="scientific">Secundilactobacillus hailunensis</name>
    <dbReference type="NCBI Taxonomy" id="2559923"/>
    <lineage>
        <taxon>Bacteria</taxon>
        <taxon>Bacillati</taxon>
        <taxon>Bacillota</taxon>
        <taxon>Bacilli</taxon>
        <taxon>Lactobacillales</taxon>
        <taxon>Lactobacillaceae</taxon>
        <taxon>Secundilactobacillus</taxon>
    </lineage>
</organism>
<reference evidence="2" key="1">
    <citation type="journal article" date="2019" name="Int. J. Syst. Evol. Microbiol.">
        <title>The Global Catalogue of Microorganisms (GCM) 10K type strain sequencing project: providing services to taxonomists for standard genome sequencing and annotation.</title>
        <authorList>
            <consortium name="The Broad Institute Genomics Platform"/>
            <consortium name="The Broad Institute Genome Sequencing Center for Infectious Disease"/>
            <person name="Wu L."/>
            <person name="Ma J."/>
        </authorList>
    </citation>
    <scope>NUCLEOTIDE SEQUENCE [LARGE SCALE GENOMIC DNA]</scope>
    <source>
        <strain evidence="2">CCM 8950</strain>
    </source>
</reference>
<dbReference type="RefSeq" id="WP_137631629.1">
    <property type="nucleotide sequence ID" value="NZ_BJDO01000046.1"/>
</dbReference>
<evidence type="ECO:0000313" key="2">
    <source>
        <dbReference type="Proteomes" id="UP001596190"/>
    </source>
</evidence>
<protein>
    <submittedName>
        <fullName evidence="1">Uncharacterized protein</fullName>
    </submittedName>
</protein>
<gene>
    <name evidence="1" type="ORF">ACFP1H_03610</name>
</gene>
<comment type="caution">
    <text evidence="1">The sequence shown here is derived from an EMBL/GenBank/DDBJ whole genome shotgun (WGS) entry which is preliminary data.</text>
</comment>
<evidence type="ECO:0000313" key="1">
    <source>
        <dbReference type="EMBL" id="MFC6253669.1"/>
    </source>
</evidence>
<accession>A0ABW1T6J0</accession>
<name>A0ABW1T6J0_9LACO</name>